<name>A0A8S4S390_9NEOP</name>
<accession>A0A8S4S390</accession>
<dbReference type="AlphaFoldDB" id="A0A8S4S390"/>
<comment type="caution">
    <text evidence="1">The sequence shown here is derived from an EMBL/GenBank/DDBJ whole genome shotgun (WGS) entry which is preliminary data.</text>
</comment>
<dbReference type="Proteomes" id="UP000838756">
    <property type="component" value="Unassembled WGS sequence"/>
</dbReference>
<dbReference type="EMBL" id="CAKXAJ010025810">
    <property type="protein sequence ID" value="CAH2244241.1"/>
    <property type="molecule type" value="Genomic_DNA"/>
</dbReference>
<evidence type="ECO:0000313" key="2">
    <source>
        <dbReference type="Proteomes" id="UP000838756"/>
    </source>
</evidence>
<keyword evidence="2" id="KW-1185">Reference proteome</keyword>
<sequence length="128" mass="14916">MISNCLKRTELRPVIVGSSALKIVYAYIYLGHTIQLGRSNFEKEVNRRIKLDWAVFVKLRDIIKSKIPQCLKKSSNNACCNGFETWLLTMGLTKRLRVTQRAMERAMLLVSLRDQIRKEEIEELKFPT</sequence>
<reference evidence="1" key="1">
    <citation type="submission" date="2022-03" db="EMBL/GenBank/DDBJ databases">
        <authorList>
            <person name="Lindestad O."/>
        </authorList>
    </citation>
    <scope>NUCLEOTIDE SEQUENCE</scope>
</reference>
<organism evidence="1 2">
    <name type="scientific">Pararge aegeria aegeria</name>
    <dbReference type="NCBI Taxonomy" id="348720"/>
    <lineage>
        <taxon>Eukaryota</taxon>
        <taxon>Metazoa</taxon>
        <taxon>Ecdysozoa</taxon>
        <taxon>Arthropoda</taxon>
        <taxon>Hexapoda</taxon>
        <taxon>Insecta</taxon>
        <taxon>Pterygota</taxon>
        <taxon>Neoptera</taxon>
        <taxon>Endopterygota</taxon>
        <taxon>Lepidoptera</taxon>
        <taxon>Glossata</taxon>
        <taxon>Ditrysia</taxon>
        <taxon>Papilionoidea</taxon>
        <taxon>Nymphalidae</taxon>
        <taxon>Satyrinae</taxon>
        <taxon>Satyrini</taxon>
        <taxon>Parargina</taxon>
        <taxon>Pararge</taxon>
    </lineage>
</organism>
<evidence type="ECO:0000313" key="1">
    <source>
        <dbReference type="EMBL" id="CAH2244241.1"/>
    </source>
</evidence>
<dbReference type="OrthoDB" id="407509at2759"/>
<protein>
    <submittedName>
        <fullName evidence="1">Jg20185 protein</fullName>
    </submittedName>
</protein>
<proteinExistence type="predicted"/>
<gene>
    <name evidence="1" type="primary">jg20185</name>
    <name evidence="1" type="ORF">PAEG_LOCUS20212</name>
</gene>